<keyword evidence="3" id="KW-1133">Transmembrane helix</keyword>
<dbReference type="AlphaFoldDB" id="A0A0M0G535"/>
<reference evidence="7" key="1">
    <citation type="submission" date="2015-07" db="EMBL/GenBank/DDBJ databases">
        <title>Fjat-14235 jcm11544.</title>
        <authorList>
            <person name="Liu B."/>
            <person name="Wang J."/>
            <person name="Zhu Y."/>
            <person name="Liu G."/>
            <person name="Chen Q."/>
            <person name="Chen Z."/>
            <person name="Lan J."/>
            <person name="Che J."/>
            <person name="Ge C."/>
            <person name="Shi H."/>
            <person name="Pan Z."/>
            <person name="Liu X."/>
        </authorList>
    </citation>
    <scope>NUCLEOTIDE SEQUENCE [LARGE SCALE GENOMIC DNA]</scope>
    <source>
        <strain evidence="7">JCM 11544</strain>
    </source>
</reference>
<comment type="similarity">
    <text evidence="1">Belongs to the zinc-associated anti-sigma factor (ZAS) superfamily. Anti-sigma-W factor family.</text>
</comment>
<keyword evidence="3" id="KW-0472">Membrane</keyword>
<sequence length="227" mass="26063">MRDVPCRVIEDLLPLYHDEVCSEESRTLVEGHLSQCEACRDELQRMHAGLSMEEKVTVDRNSDDRVMKGIASSWKKGRKRSFWKGMLVTALLACCLVLAYAGLFQWDVVSVGTEDAEISKVSQADGKIFFHLNVDDGYRISRLKYDLRNDGTFYVTAKRKVIKEKSTLPYAFENDDEFVDVAEQEELQGQKIEAIYFGTPDDRKLIWKDGMDLPQTEQSVLERFGME</sequence>
<dbReference type="EMBL" id="LGUE01000004">
    <property type="protein sequence ID" value="KON84954.1"/>
    <property type="molecule type" value="Genomic_DNA"/>
</dbReference>
<dbReference type="EMBL" id="VTEQ01000002">
    <property type="protein sequence ID" value="TYS54821.1"/>
    <property type="molecule type" value="Genomic_DNA"/>
</dbReference>
<evidence type="ECO:0000313" key="8">
    <source>
        <dbReference type="Proteomes" id="UP000322997"/>
    </source>
</evidence>
<dbReference type="Proteomes" id="UP000037405">
    <property type="component" value="Unassembled WGS sequence"/>
</dbReference>
<evidence type="ECO:0000256" key="3">
    <source>
        <dbReference type="SAM" id="Phobius"/>
    </source>
</evidence>
<dbReference type="RefSeq" id="WP_053428558.1">
    <property type="nucleotide sequence ID" value="NZ_JBNILK010000003.1"/>
</dbReference>
<dbReference type="OrthoDB" id="6194834at2"/>
<dbReference type="PATRIC" id="fig|189381.12.peg.2688"/>
<organism evidence="5 7">
    <name type="scientific">Rossellomorea marisflavi</name>
    <dbReference type="NCBI Taxonomy" id="189381"/>
    <lineage>
        <taxon>Bacteria</taxon>
        <taxon>Bacillati</taxon>
        <taxon>Bacillota</taxon>
        <taxon>Bacilli</taxon>
        <taxon>Bacillales</taxon>
        <taxon>Bacillaceae</taxon>
        <taxon>Rossellomorea</taxon>
    </lineage>
</organism>
<evidence type="ECO:0000256" key="2">
    <source>
        <dbReference type="ARBA" id="ARBA00024438"/>
    </source>
</evidence>
<dbReference type="Gene3D" id="1.10.10.1320">
    <property type="entry name" value="Anti-sigma factor, zinc-finger domain"/>
    <property type="match status" value="1"/>
</dbReference>
<dbReference type="InterPro" id="IPR041916">
    <property type="entry name" value="Anti_sigma_zinc_sf"/>
</dbReference>
<evidence type="ECO:0000259" key="4">
    <source>
        <dbReference type="Pfam" id="PF13490"/>
    </source>
</evidence>
<evidence type="ECO:0000313" key="6">
    <source>
        <dbReference type="EMBL" id="TYS54821.1"/>
    </source>
</evidence>
<reference evidence="6 8" key="3">
    <citation type="submission" date="2019-08" db="EMBL/GenBank/DDBJ databases">
        <title>Bacillus genomes from the desert of Cuatro Cienegas, Coahuila.</title>
        <authorList>
            <person name="Olmedo-Alvarez G."/>
        </authorList>
    </citation>
    <scope>NUCLEOTIDE SEQUENCE [LARGE SCALE GENOMIC DNA]</scope>
    <source>
        <strain evidence="6 8">CH108_3D</strain>
    </source>
</reference>
<proteinExistence type="inferred from homology"/>
<reference evidence="5" key="2">
    <citation type="submission" date="2015-07" db="EMBL/GenBank/DDBJ databases">
        <title>MeaNS - Measles Nucleotide Surveillance Program.</title>
        <authorList>
            <person name="Tran T."/>
            <person name="Druce J."/>
        </authorList>
    </citation>
    <scope>NUCLEOTIDE SEQUENCE</scope>
    <source>
        <strain evidence="5">JCM 11544</strain>
    </source>
</reference>
<evidence type="ECO:0000256" key="1">
    <source>
        <dbReference type="ARBA" id="ARBA00024353"/>
    </source>
</evidence>
<comment type="caution">
    <text evidence="5">The sequence shown here is derived from an EMBL/GenBank/DDBJ whole genome shotgun (WGS) entry which is preliminary data.</text>
</comment>
<evidence type="ECO:0000313" key="5">
    <source>
        <dbReference type="EMBL" id="KON84954.1"/>
    </source>
</evidence>
<keyword evidence="3" id="KW-0812">Transmembrane</keyword>
<accession>A0A0M0G535</accession>
<protein>
    <recommendedName>
        <fullName evidence="2">Anti-sigma-W factor RsiW</fullName>
    </recommendedName>
</protein>
<dbReference type="Pfam" id="PF13490">
    <property type="entry name" value="zf-HC2"/>
    <property type="match status" value="1"/>
</dbReference>
<feature type="domain" description="Putative zinc-finger" evidence="4">
    <location>
        <begin position="6"/>
        <end position="40"/>
    </location>
</feature>
<keyword evidence="7" id="KW-1185">Reference proteome</keyword>
<feature type="transmembrane region" description="Helical" evidence="3">
    <location>
        <begin position="82"/>
        <end position="103"/>
    </location>
</feature>
<gene>
    <name evidence="5" type="ORF">AF331_13210</name>
    <name evidence="6" type="ORF">FZC83_07685</name>
</gene>
<dbReference type="InterPro" id="IPR027383">
    <property type="entry name" value="Znf_put"/>
</dbReference>
<evidence type="ECO:0000313" key="7">
    <source>
        <dbReference type="Proteomes" id="UP000037405"/>
    </source>
</evidence>
<dbReference type="Proteomes" id="UP000322997">
    <property type="component" value="Unassembled WGS sequence"/>
</dbReference>
<name>A0A0M0G535_9BACI</name>